<evidence type="ECO:0000259" key="6">
    <source>
        <dbReference type="PROSITE" id="PS50977"/>
    </source>
</evidence>
<dbReference type="InterPro" id="IPR036271">
    <property type="entry name" value="Tet_transcr_reg_TetR-rel_C_sf"/>
</dbReference>
<name>A0A845QD88_9HYPH</name>
<dbReference type="EMBL" id="WXYQ01000011">
    <property type="protein sequence ID" value="NBG96635.1"/>
    <property type="molecule type" value="Genomic_DNA"/>
</dbReference>
<evidence type="ECO:0000256" key="2">
    <source>
        <dbReference type="ARBA" id="ARBA00023125"/>
    </source>
</evidence>
<dbReference type="AlphaFoldDB" id="A0A845QD88"/>
<accession>A0A845QD88</accession>
<dbReference type="PANTHER" id="PTHR30055:SF234">
    <property type="entry name" value="HTH-TYPE TRANSCRIPTIONAL REGULATOR BETI"/>
    <property type="match status" value="1"/>
</dbReference>
<proteinExistence type="predicted"/>
<dbReference type="InterPro" id="IPR009057">
    <property type="entry name" value="Homeodomain-like_sf"/>
</dbReference>
<gene>
    <name evidence="7" type="ORF">GTQ45_12910</name>
</gene>
<keyword evidence="3" id="KW-0804">Transcription</keyword>
<feature type="compositionally biased region" description="Low complexity" evidence="5">
    <location>
        <begin position="1"/>
        <end position="11"/>
    </location>
</feature>
<dbReference type="SUPFAM" id="SSF46689">
    <property type="entry name" value="Homeodomain-like"/>
    <property type="match status" value="1"/>
</dbReference>
<dbReference type="GO" id="GO:0003700">
    <property type="term" value="F:DNA-binding transcription factor activity"/>
    <property type="evidence" value="ECO:0007669"/>
    <property type="project" value="TreeGrafter"/>
</dbReference>
<dbReference type="Proteomes" id="UP000470384">
    <property type="component" value="Unassembled WGS sequence"/>
</dbReference>
<sequence length="216" mass="23242">MASDSTTPPKTTRGRPRRTQAEADDLRARITQAARNLFARNGYEGVSMRKLADEAGCAPAALYSVFPNKRAVLHVVWEGVFADLAALMQDTARAHENPVARLEALGIAMTRFWLQRPDDFRAIFLIEDQPAATDNSYFATTSPAVANLALIEDAAEDAVAAGRMEAGTAQLIASALVAAVNGLALNLITIPEYDWADESAVVDHTIRALIAGFTQS</sequence>
<keyword evidence="2 4" id="KW-0238">DNA-binding</keyword>
<evidence type="ECO:0000256" key="5">
    <source>
        <dbReference type="SAM" id="MobiDB-lite"/>
    </source>
</evidence>
<dbReference type="RefSeq" id="WP_160588691.1">
    <property type="nucleotide sequence ID" value="NZ_BMHN01000001.1"/>
</dbReference>
<evidence type="ECO:0000313" key="7">
    <source>
        <dbReference type="EMBL" id="NBG96635.1"/>
    </source>
</evidence>
<protein>
    <submittedName>
        <fullName evidence="7">TetR family transcriptional regulator</fullName>
    </submittedName>
</protein>
<feature type="domain" description="HTH tetR-type" evidence="6">
    <location>
        <begin position="24"/>
        <end position="84"/>
    </location>
</feature>
<dbReference type="Gene3D" id="1.10.357.10">
    <property type="entry name" value="Tetracycline Repressor, domain 2"/>
    <property type="match status" value="1"/>
</dbReference>
<dbReference type="OrthoDB" id="9779746at2"/>
<dbReference type="PRINTS" id="PR00455">
    <property type="entry name" value="HTHTETR"/>
</dbReference>
<dbReference type="InterPro" id="IPR001647">
    <property type="entry name" value="HTH_TetR"/>
</dbReference>
<evidence type="ECO:0000256" key="4">
    <source>
        <dbReference type="PROSITE-ProRule" id="PRU00335"/>
    </source>
</evidence>
<organism evidence="7 8">
    <name type="scientific">Pyruvatibacter mobilis</name>
    <dbReference type="NCBI Taxonomy" id="1712261"/>
    <lineage>
        <taxon>Bacteria</taxon>
        <taxon>Pseudomonadati</taxon>
        <taxon>Pseudomonadota</taxon>
        <taxon>Alphaproteobacteria</taxon>
        <taxon>Hyphomicrobiales</taxon>
        <taxon>Parvibaculaceae</taxon>
        <taxon>Pyruvatibacter</taxon>
    </lineage>
</organism>
<evidence type="ECO:0000313" key="8">
    <source>
        <dbReference type="Proteomes" id="UP000470384"/>
    </source>
</evidence>
<dbReference type="PROSITE" id="PS50977">
    <property type="entry name" value="HTH_TETR_2"/>
    <property type="match status" value="1"/>
</dbReference>
<feature type="DNA-binding region" description="H-T-H motif" evidence="4">
    <location>
        <begin position="47"/>
        <end position="66"/>
    </location>
</feature>
<reference evidence="7 8" key="1">
    <citation type="journal article" date="2016" name="Int. J. Syst. Evol. Microbiol.">
        <title>Pyruvatibacter mobilis gen. nov., sp. nov., a marine bacterium from the culture broth of Picochlorum sp. 122.</title>
        <authorList>
            <person name="Wang G."/>
            <person name="Tang M."/>
            <person name="Wu H."/>
            <person name="Dai S."/>
            <person name="Li T."/>
            <person name="Chen C."/>
            <person name="He H."/>
            <person name="Fan J."/>
            <person name="Xiang W."/>
            <person name="Li X."/>
        </authorList>
    </citation>
    <scope>NUCLEOTIDE SEQUENCE [LARGE SCALE GENOMIC DNA]</scope>
    <source>
        <strain evidence="7 8">GYP-11</strain>
    </source>
</reference>
<keyword evidence="8" id="KW-1185">Reference proteome</keyword>
<dbReference type="GO" id="GO:0000976">
    <property type="term" value="F:transcription cis-regulatory region binding"/>
    <property type="evidence" value="ECO:0007669"/>
    <property type="project" value="TreeGrafter"/>
</dbReference>
<dbReference type="GeneID" id="300653860"/>
<feature type="region of interest" description="Disordered" evidence="5">
    <location>
        <begin position="1"/>
        <end position="24"/>
    </location>
</feature>
<dbReference type="PANTHER" id="PTHR30055">
    <property type="entry name" value="HTH-TYPE TRANSCRIPTIONAL REGULATOR RUTR"/>
    <property type="match status" value="1"/>
</dbReference>
<dbReference type="SUPFAM" id="SSF48498">
    <property type="entry name" value="Tetracyclin repressor-like, C-terminal domain"/>
    <property type="match status" value="1"/>
</dbReference>
<dbReference type="Pfam" id="PF00440">
    <property type="entry name" value="TetR_N"/>
    <property type="match status" value="1"/>
</dbReference>
<evidence type="ECO:0000256" key="3">
    <source>
        <dbReference type="ARBA" id="ARBA00023163"/>
    </source>
</evidence>
<comment type="caution">
    <text evidence="7">The sequence shown here is derived from an EMBL/GenBank/DDBJ whole genome shotgun (WGS) entry which is preliminary data.</text>
</comment>
<dbReference type="InterPro" id="IPR050109">
    <property type="entry name" value="HTH-type_TetR-like_transc_reg"/>
</dbReference>
<dbReference type="Pfam" id="PF13305">
    <property type="entry name" value="TetR_C_33"/>
    <property type="match status" value="1"/>
</dbReference>
<keyword evidence="1" id="KW-0805">Transcription regulation</keyword>
<evidence type="ECO:0000256" key="1">
    <source>
        <dbReference type="ARBA" id="ARBA00023015"/>
    </source>
</evidence>
<dbReference type="InterPro" id="IPR025996">
    <property type="entry name" value="MT1864/Rv1816-like_C"/>
</dbReference>